<dbReference type="PANTHER" id="PTHR37984">
    <property type="entry name" value="PROTEIN CBG26694"/>
    <property type="match status" value="1"/>
</dbReference>
<evidence type="ECO:0000259" key="2">
    <source>
        <dbReference type="PROSITE" id="PS50994"/>
    </source>
</evidence>
<dbReference type="GO" id="GO:0003676">
    <property type="term" value="F:nucleic acid binding"/>
    <property type="evidence" value="ECO:0007669"/>
    <property type="project" value="InterPro"/>
</dbReference>
<reference evidence="3" key="2">
    <citation type="journal article" date="2018" name="Environ. Sci. Technol.">
        <title>The Toxicogenome of Hyalella azteca: A Model for Sediment Ecotoxicology and Evolutionary Toxicology.</title>
        <authorList>
            <person name="Poynton H.C."/>
            <person name="Hasenbein S."/>
            <person name="Benoit J.B."/>
            <person name="Sepulveda M.S."/>
            <person name="Poelchau M.F."/>
            <person name="Hughes D.S.T."/>
            <person name="Murali S.C."/>
            <person name="Chen S."/>
            <person name="Glastad K.M."/>
            <person name="Goodisman M.A.D."/>
            <person name="Werren J.H."/>
            <person name="Vineis J.H."/>
            <person name="Bowen J.L."/>
            <person name="Friedrich M."/>
            <person name="Jones J."/>
            <person name="Robertson H.M."/>
            <person name="Feyereisen R."/>
            <person name="Mechler-Hickson A."/>
            <person name="Mathers N."/>
            <person name="Lee C.E."/>
            <person name="Colbourne J.K."/>
            <person name="Biales A."/>
            <person name="Johnston J.S."/>
            <person name="Wellborn G.A."/>
            <person name="Rosendale A.J."/>
            <person name="Cridge A.G."/>
            <person name="Munoz-Torres M.C."/>
            <person name="Bain P.A."/>
            <person name="Manny A.R."/>
            <person name="Major K.M."/>
            <person name="Lambert F.N."/>
            <person name="Vulpe C.D."/>
            <person name="Tuck P."/>
            <person name="Blalock B.J."/>
            <person name="Lin Y.Y."/>
            <person name="Smith M.E."/>
            <person name="Ochoa-Acuna H."/>
            <person name="Chen M.M."/>
            <person name="Childers C.P."/>
            <person name="Qu J."/>
            <person name="Dugan S."/>
            <person name="Lee S.L."/>
            <person name="Chao H."/>
            <person name="Dinh H."/>
            <person name="Han Y."/>
            <person name="Doddapaneni H."/>
            <person name="Worley K.C."/>
            <person name="Muzny D.M."/>
            <person name="Gibbs R.A."/>
            <person name="Richards S."/>
        </authorList>
    </citation>
    <scope>NUCLEOTIDE SEQUENCE</scope>
    <source>
        <strain evidence="3">HAZT.00-mixed</strain>
        <tissue evidence="3">Whole organism</tissue>
    </source>
</reference>
<dbReference type="Proteomes" id="UP000711488">
    <property type="component" value="Unassembled WGS sequence"/>
</dbReference>
<evidence type="ECO:0000313" key="3">
    <source>
        <dbReference type="EMBL" id="KAA0203133.1"/>
    </source>
</evidence>
<dbReference type="GO" id="GO:0015074">
    <property type="term" value="P:DNA integration"/>
    <property type="evidence" value="ECO:0007669"/>
    <property type="project" value="InterPro"/>
</dbReference>
<reference evidence="3" key="3">
    <citation type="submission" date="2019-06" db="EMBL/GenBank/DDBJ databases">
        <authorList>
            <person name="Poynton C."/>
            <person name="Hasenbein S."/>
            <person name="Benoit J.B."/>
            <person name="Sepulveda M.S."/>
            <person name="Poelchau M.F."/>
            <person name="Murali S.C."/>
            <person name="Chen S."/>
            <person name="Glastad K.M."/>
            <person name="Werren J.H."/>
            <person name="Vineis J.H."/>
            <person name="Bowen J.L."/>
            <person name="Friedrich M."/>
            <person name="Jones J."/>
            <person name="Robertson H.M."/>
            <person name="Feyereisen R."/>
            <person name="Mechler-Hickson A."/>
            <person name="Mathers N."/>
            <person name="Lee C.E."/>
            <person name="Colbourne J.K."/>
            <person name="Biales A."/>
            <person name="Johnston J.S."/>
            <person name="Wellborn G.A."/>
            <person name="Rosendale A.J."/>
            <person name="Cridge A.G."/>
            <person name="Munoz-Torres M.C."/>
            <person name="Bain P.A."/>
            <person name="Manny A.R."/>
            <person name="Major K.M."/>
            <person name="Lambert F.N."/>
            <person name="Vulpe C.D."/>
            <person name="Tuck P."/>
            <person name="Blalock B.J."/>
            <person name="Lin Y.-Y."/>
            <person name="Smith M.E."/>
            <person name="Ochoa-Acuna H."/>
            <person name="Chen M.-J.M."/>
            <person name="Childers C.P."/>
            <person name="Qu J."/>
            <person name="Dugan S."/>
            <person name="Lee S.L."/>
            <person name="Chao H."/>
            <person name="Dinh H."/>
            <person name="Han Y."/>
            <person name="Doddapaneni H."/>
            <person name="Worley K.C."/>
            <person name="Muzny D.M."/>
            <person name="Gibbs R.A."/>
            <person name="Richards S."/>
        </authorList>
    </citation>
    <scope>NUCLEOTIDE SEQUENCE</scope>
    <source>
        <strain evidence="3">HAZT.00-mixed</strain>
        <tissue evidence="3">Whole organism</tissue>
    </source>
</reference>
<sequence>MHWFVNDGKSFTNSPSVASSAFFYNLVNDDDADVKQKRVSGHIGRDETIEAISRYFCSPRLALVVTFVMRQCPICQRFKGRPKGGAPLYRRIPETPYEDYAADLLELPPGQGNVMYLLVGIDTYTKFTNAVPLRNKRSAAVAKAHEERIFGSLVKVPETVTWADLHDDAEAAWG</sequence>
<dbReference type="InterPro" id="IPR036397">
    <property type="entry name" value="RNaseH_sf"/>
</dbReference>
<dbReference type="AlphaFoldDB" id="A0A6A0HBH9"/>
<name>A0A6A0HBH9_HYAAZ</name>
<dbReference type="SUPFAM" id="SSF53098">
    <property type="entry name" value="Ribonuclease H-like"/>
    <property type="match status" value="1"/>
</dbReference>
<proteinExistence type="predicted"/>
<dbReference type="PROSITE" id="PS50994">
    <property type="entry name" value="INTEGRASE"/>
    <property type="match status" value="1"/>
</dbReference>
<dbReference type="GO" id="GO:0003964">
    <property type="term" value="F:RNA-directed DNA polymerase activity"/>
    <property type="evidence" value="ECO:0007669"/>
    <property type="project" value="UniProtKB-EC"/>
</dbReference>
<dbReference type="Pfam" id="PF17921">
    <property type="entry name" value="Integrase_H2C2"/>
    <property type="match status" value="1"/>
</dbReference>
<gene>
    <name evidence="3" type="ORF">HAZT_HAZT000371</name>
</gene>
<dbReference type="InterPro" id="IPR001584">
    <property type="entry name" value="Integrase_cat-core"/>
</dbReference>
<dbReference type="InterPro" id="IPR050951">
    <property type="entry name" value="Retrovirus_Pol_polyprotein"/>
</dbReference>
<comment type="caution">
    <text evidence="3">The sequence shown here is derived from an EMBL/GenBank/DDBJ whole genome shotgun (WGS) entry which is preliminary data.</text>
</comment>
<dbReference type="InterPro" id="IPR012337">
    <property type="entry name" value="RNaseH-like_sf"/>
</dbReference>
<dbReference type="PANTHER" id="PTHR37984:SF5">
    <property type="entry name" value="PROTEIN NYNRIN-LIKE"/>
    <property type="match status" value="1"/>
</dbReference>
<dbReference type="Gene3D" id="3.30.420.10">
    <property type="entry name" value="Ribonuclease H-like superfamily/Ribonuclease H"/>
    <property type="match status" value="1"/>
</dbReference>
<dbReference type="EMBL" id="JQDR03002413">
    <property type="protein sequence ID" value="KAA0203133.1"/>
    <property type="molecule type" value="Genomic_DNA"/>
</dbReference>
<reference evidence="3" key="1">
    <citation type="submission" date="2014-08" db="EMBL/GenBank/DDBJ databases">
        <authorList>
            <person name="Murali S."/>
            <person name="Richards S."/>
            <person name="Bandaranaike D."/>
            <person name="Bellair M."/>
            <person name="Blankenburg K."/>
            <person name="Chao H."/>
            <person name="Dinh H."/>
            <person name="Doddapaneni H."/>
            <person name="Dugan-Rocha S."/>
            <person name="Elkadiri S."/>
            <person name="Gnanaolivu R."/>
            <person name="Hughes D."/>
            <person name="Lee S."/>
            <person name="Li M."/>
            <person name="Ming W."/>
            <person name="Munidasa M."/>
            <person name="Muniz J."/>
            <person name="Nguyen L."/>
            <person name="Osuji N."/>
            <person name="Pu L.-L."/>
            <person name="Puazo M."/>
            <person name="Skinner E."/>
            <person name="Qu C."/>
            <person name="Quiroz J."/>
            <person name="Raj R."/>
            <person name="Weissenberger G."/>
            <person name="Xin Y."/>
            <person name="Zou X."/>
            <person name="Han Y."/>
            <person name="Worley K."/>
            <person name="Muzny D."/>
            <person name="Gibbs R."/>
        </authorList>
    </citation>
    <scope>NUCLEOTIDE SEQUENCE</scope>
    <source>
        <strain evidence="3">HAZT.00-mixed</strain>
        <tissue evidence="3">Whole organism</tissue>
    </source>
</reference>
<dbReference type="InterPro" id="IPR041588">
    <property type="entry name" value="Integrase_H2C2"/>
</dbReference>
<feature type="domain" description="Integrase catalytic" evidence="2">
    <location>
        <begin position="92"/>
        <end position="174"/>
    </location>
</feature>
<evidence type="ECO:0000256" key="1">
    <source>
        <dbReference type="ARBA" id="ARBA00012493"/>
    </source>
</evidence>
<accession>A0A6A0HBH9</accession>
<protein>
    <recommendedName>
        <fullName evidence="1">RNA-directed DNA polymerase</fullName>
        <ecNumber evidence="1">2.7.7.49</ecNumber>
    </recommendedName>
</protein>
<dbReference type="EC" id="2.7.7.49" evidence="1"/>
<organism evidence="3">
    <name type="scientific">Hyalella azteca</name>
    <name type="common">Amphipod</name>
    <dbReference type="NCBI Taxonomy" id="294128"/>
    <lineage>
        <taxon>Eukaryota</taxon>
        <taxon>Metazoa</taxon>
        <taxon>Ecdysozoa</taxon>
        <taxon>Arthropoda</taxon>
        <taxon>Crustacea</taxon>
        <taxon>Multicrustacea</taxon>
        <taxon>Malacostraca</taxon>
        <taxon>Eumalacostraca</taxon>
        <taxon>Peracarida</taxon>
        <taxon>Amphipoda</taxon>
        <taxon>Senticaudata</taxon>
        <taxon>Talitrida</taxon>
        <taxon>Talitroidea</taxon>
        <taxon>Hyalellidae</taxon>
        <taxon>Hyalella</taxon>
    </lineage>
</organism>